<dbReference type="Proteomes" id="UP000515150">
    <property type="component" value="Chromosome 2"/>
</dbReference>
<keyword evidence="1" id="KW-0812">Transmembrane</keyword>
<evidence type="ECO:0000256" key="1">
    <source>
        <dbReference type="SAM" id="Phobius"/>
    </source>
</evidence>
<protein>
    <submittedName>
        <fullName evidence="3">Uncharacterized protein LOC114868444</fullName>
    </submittedName>
</protein>
<feature type="transmembrane region" description="Helical" evidence="1">
    <location>
        <begin position="219"/>
        <end position="241"/>
    </location>
</feature>
<feature type="transmembrane region" description="Helical" evidence="1">
    <location>
        <begin position="370"/>
        <end position="391"/>
    </location>
</feature>
<evidence type="ECO:0000313" key="3">
    <source>
        <dbReference type="RefSeq" id="XP_029027874.1"/>
    </source>
</evidence>
<feature type="transmembrane region" description="Helical" evidence="1">
    <location>
        <begin position="312"/>
        <end position="332"/>
    </location>
</feature>
<feature type="transmembrane region" description="Helical" evidence="1">
    <location>
        <begin position="344"/>
        <end position="364"/>
    </location>
</feature>
<feature type="transmembrane region" description="Helical" evidence="1">
    <location>
        <begin position="398"/>
        <end position="416"/>
    </location>
</feature>
<gene>
    <name evidence="3" type="primary">LOC114868444</name>
</gene>
<organism evidence="2 3">
    <name type="scientific">Betta splendens</name>
    <name type="common">Siamese fighting fish</name>
    <dbReference type="NCBI Taxonomy" id="158456"/>
    <lineage>
        <taxon>Eukaryota</taxon>
        <taxon>Metazoa</taxon>
        <taxon>Chordata</taxon>
        <taxon>Craniata</taxon>
        <taxon>Vertebrata</taxon>
        <taxon>Euteleostomi</taxon>
        <taxon>Actinopterygii</taxon>
        <taxon>Neopterygii</taxon>
        <taxon>Teleostei</taxon>
        <taxon>Neoteleostei</taxon>
        <taxon>Acanthomorphata</taxon>
        <taxon>Anabantaria</taxon>
        <taxon>Anabantiformes</taxon>
        <taxon>Anabantoidei</taxon>
        <taxon>Osphronemidae</taxon>
        <taxon>Betta</taxon>
    </lineage>
</organism>
<dbReference type="AlphaFoldDB" id="A0A6P7PF88"/>
<reference evidence="3" key="1">
    <citation type="submission" date="2025-08" db="UniProtKB">
        <authorList>
            <consortium name="RefSeq"/>
        </authorList>
    </citation>
    <scope>IDENTIFICATION</scope>
</reference>
<name>A0A6P7PF88_BETSP</name>
<dbReference type="KEGG" id="bspl:114868444"/>
<feature type="transmembrane region" description="Helical" evidence="1">
    <location>
        <begin position="44"/>
        <end position="69"/>
    </location>
</feature>
<feature type="transmembrane region" description="Helical" evidence="1">
    <location>
        <begin position="247"/>
        <end position="264"/>
    </location>
</feature>
<keyword evidence="1" id="KW-0472">Membrane</keyword>
<dbReference type="OrthoDB" id="8958203at2759"/>
<dbReference type="InParanoid" id="A0A6P7PF88"/>
<keyword evidence="2" id="KW-1185">Reference proteome</keyword>
<feature type="transmembrane region" description="Helical" evidence="1">
    <location>
        <begin position="456"/>
        <end position="474"/>
    </location>
</feature>
<feature type="transmembrane region" description="Helical" evidence="1">
    <location>
        <begin position="145"/>
        <end position="164"/>
    </location>
</feature>
<feature type="transmembrane region" description="Helical" evidence="1">
    <location>
        <begin position="113"/>
        <end position="133"/>
    </location>
</feature>
<proteinExistence type="predicted"/>
<feature type="transmembrane region" description="Helical" evidence="1">
    <location>
        <begin position="422"/>
        <end position="444"/>
    </location>
</feature>
<feature type="transmembrane region" description="Helical" evidence="1">
    <location>
        <begin position="486"/>
        <end position="504"/>
    </location>
</feature>
<evidence type="ECO:0000313" key="2">
    <source>
        <dbReference type="Proteomes" id="UP000515150"/>
    </source>
</evidence>
<sequence length="508" mass="52147">MMKSDTGDVKCLMSAVTEENNRMSRSSGRPSCSSSGPASAVASFLVGLLSGAAGGLLLGATAVVVLQALELLDGNQLLVEKLHDFMAVRGANASQSACSERQLNVGVSVLAEALGVLCCVLSLCAGVCAGLWVHAVMTRSCRAAVGGGAVAVAGTVSLLCVAASGSALGRTLETSLAFISTVDFSMWLSVSLFVIGLTFVNLLILNLLHHYYYELSSSFFFPIIVLILTPGAVYTIVLLALFFKTKLLLLVVLVPVVCACFPLEKTHDFHLITAPVLLMLCVTELFNMADQPIVSFRSVTSADAVGAVHEGVFVGLLASQLFAAAVGMSFVASWPKGGAGRTCAGAAGCGAALLAAVELAAPALGPGPAIGAVLGAAGAAGVSLCAAGALAAVERCVWVGRLGVSVGAAAGALVSSCSHSGLSGTFMAVCAAAVPAGLYLQLMLSSVHKRCVWPNLRFLYGFLLLAAALLWFNFACTDQPESFGLIPLALIPFLVWVVLLMHTLNMDK</sequence>
<feature type="transmembrane region" description="Helical" evidence="1">
    <location>
        <begin position="271"/>
        <end position="289"/>
    </location>
</feature>
<accession>A0A6P7PF88</accession>
<dbReference type="RefSeq" id="XP_029027874.1">
    <property type="nucleotide sequence ID" value="XM_029172041.2"/>
</dbReference>
<dbReference type="GeneID" id="114868444"/>
<keyword evidence="1" id="KW-1133">Transmembrane helix</keyword>
<feature type="transmembrane region" description="Helical" evidence="1">
    <location>
        <begin position="184"/>
        <end position="207"/>
    </location>
</feature>